<name>A0AAP0IZ94_9MAGN</name>
<sequence length="81" mass="9104">MIRKHTQISHHRYLWPWLRSHKPTLLVPSPLISPIPFELDAPLKLTTSTPTSPISLTPSIISTSIDWGTSQTALLTCFRTA</sequence>
<comment type="caution">
    <text evidence="1">The sequence shown here is derived from an EMBL/GenBank/DDBJ whole genome shotgun (WGS) entry which is preliminary data.</text>
</comment>
<accession>A0AAP0IZ94</accession>
<protein>
    <submittedName>
        <fullName evidence="1">Uncharacterized protein</fullName>
    </submittedName>
</protein>
<evidence type="ECO:0000313" key="2">
    <source>
        <dbReference type="Proteomes" id="UP001417504"/>
    </source>
</evidence>
<keyword evidence="2" id="KW-1185">Reference proteome</keyword>
<dbReference type="EMBL" id="JBBNAE010000005">
    <property type="protein sequence ID" value="KAK9123512.1"/>
    <property type="molecule type" value="Genomic_DNA"/>
</dbReference>
<organism evidence="1 2">
    <name type="scientific">Stephania japonica</name>
    <dbReference type="NCBI Taxonomy" id="461633"/>
    <lineage>
        <taxon>Eukaryota</taxon>
        <taxon>Viridiplantae</taxon>
        <taxon>Streptophyta</taxon>
        <taxon>Embryophyta</taxon>
        <taxon>Tracheophyta</taxon>
        <taxon>Spermatophyta</taxon>
        <taxon>Magnoliopsida</taxon>
        <taxon>Ranunculales</taxon>
        <taxon>Menispermaceae</taxon>
        <taxon>Menispermoideae</taxon>
        <taxon>Cissampelideae</taxon>
        <taxon>Stephania</taxon>
    </lineage>
</organism>
<proteinExistence type="predicted"/>
<reference evidence="1 2" key="1">
    <citation type="submission" date="2024-01" db="EMBL/GenBank/DDBJ databases">
        <title>Genome assemblies of Stephania.</title>
        <authorList>
            <person name="Yang L."/>
        </authorList>
    </citation>
    <scope>NUCLEOTIDE SEQUENCE [LARGE SCALE GENOMIC DNA]</scope>
    <source>
        <strain evidence="1">QJT</strain>
        <tissue evidence="1">Leaf</tissue>
    </source>
</reference>
<dbReference type="AlphaFoldDB" id="A0AAP0IZ94"/>
<evidence type="ECO:0000313" key="1">
    <source>
        <dbReference type="EMBL" id="KAK9123512.1"/>
    </source>
</evidence>
<dbReference type="Proteomes" id="UP001417504">
    <property type="component" value="Unassembled WGS sequence"/>
</dbReference>
<gene>
    <name evidence="1" type="ORF">Sjap_013114</name>
</gene>